<reference evidence="2" key="1">
    <citation type="submission" date="2016-11" db="EMBL/GenBank/DDBJ databases">
        <authorList>
            <person name="Varghese N."/>
            <person name="Submissions S."/>
        </authorList>
    </citation>
    <scope>NUCLEOTIDE SEQUENCE [LARGE SCALE GENOMIC DNA]</scope>
    <source>
        <strain evidence="2">DSM 16478</strain>
    </source>
</reference>
<dbReference type="Proteomes" id="UP000184314">
    <property type="component" value="Unassembled WGS sequence"/>
</dbReference>
<dbReference type="STRING" id="228958.SAMN04488007_0478"/>
<accession>A0A1M6JNI0</accession>
<dbReference type="OrthoDB" id="1175808at2"/>
<dbReference type="AlphaFoldDB" id="A0A1M6JNI0"/>
<keyword evidence="2" id="KW-1185">Reference proteome</keyword>
<organism evidence="1 2">
    <name type="scientific">Maribacter aquivivus</name>
    <dbReference type="NCBI Taxonomy" id="228958"/>
    <lineage>
        <taxon>Bacteria</taxon>
        <taxon>Pseudomonadati</taxon>
        <taxon>Bacteroidota</taxon>
        <taxon>Flavobacteriia</taxon>
        <taxon>Flavobacteriales</taxon>
        <taxon>Flavobacteriaceae</taxon>
        <taxon>Maribacter</taxon>
    </lineage>
</organism>
<sequence length="235" mass="28299">MKYYQIFSPDEYWFLYCSQEEIARLQLDVHLLRNRERWENPKPIELYVDTNVPDHEQLDFNEPILHNTMLWSSGGGSQKWHKAAFTPFTRGICLSDALFKILNDFTLTEDQFLELNVDNYQKKTKYKYWLFYPIKQWNFPHLSIENSVFKKVNKNNKNDITILKTSSYDELLEIKKANYKNYEFNPSTLSLKKKYDFLFDGYTFIVSERLKNAIEEADMSDVFFYDLDYEVIVKK</sequence>
<dbReference type="RefSeq" id="WP_073240892.1">
    <property type="nucleotide sequence ID" value="NZ_FQZX01000001.1"/>
</dbReference>
<dbReference type="EMBL" id="FQZX01000001">
    <property type="protein sequence ID" value="SHJ48305.1"/>
    <property type="molecule type" value="Genomic_DNA"/>
</dbReference>
<protein>
    <submittedName>
        <fullName evidence="1">Uncharacterized protein</fullName>
    </submittedName>
</protein>
<evidence type="ECO:0000313" key="1">
    <source>
        <dbReference type="EMBL" id="SHJ48305.1"/>
    </source>
</evidence>
<proteinExistence type="predicted"/>
<gene>
    <name evidence="1" type="ORF">SAMN04488007_0478</name>
</gene>
<name>A0A1M6JNI0_9FLAO</name>
<evidence type="ECO:0000313" key="2">
    <source>
        <dbReference type="Proteomes" id="UP000184314"/>
    </source>
</evidence>